<keyword evidence="9" id="KW-1185">Reference proteome</keyword>
<feature type="transmembrane region" description="Helical" evidence="7">
    <location>
        <begin position="236"/>
        <end position="256"/>
    </location>
</feature>
<keyword evidence="3" id="KW-0813">Transport</keyword>
<accession>A0ABR5TNK0</accession>
<evidence type="ECO:0000256" key="3">
    <source>
        <dbReference type="ARBA" id="ARBA00022448"/>
    </source>
</evidence>
<evidence type="ECO:0000256" key="5">
    <source>
        <dbReference type="ARBA" id="ARBA00022989"/>
    </source>
</evidence>
<dbReference type="RefSeq" id="WP_157058033.1">
    <property type="nucleotide sequence ID" value="NZ_KQ959854.1"/>
</dbReference>
<feature type="transmembrane region" description="Helical" evidence="7">
    <location>
        <begin position="193"/>
        <end position="215"/>
    </location>
</feature>
<feature type="transmembrane region" description="Helical" evidence="7">
    <location>
        <begin position="375"/>
        <end position="393"/>
    </location>
</feature>
<evidence type="ECO:0000256" key="4">
    <source>
        <dbReference type="ARBA" id="ARBA00022692"/>
    </source>
</evidence>
<comment type="caution">
    <text evidence="8">The sequence shown here is derived from an EMBL/GenBank/DDBJ whole genome shotgun (WGS) entry which is preliminary data.</text>
</comment>
<comment type="subcellular location">
    <subcellularLocation>
        <location evidence="1">Membrane</location>
        <topology evidence="1">Multi-pass membrane protein</topology>
    </subcellularLocation>
</comment>
<dbReference type="Proteomes" id="UP000070467">
    <property type="component" value="Unassembled WGS sequence"/>
</dbReference>
<dbReference type="NCBIfam" id="NF037981">
    <property type="entry name" value="NCS2_1"/>
    <property type="match status" value="1"/>
</dbReference>
<feature type="transmembrane region" description="Helical" evidence="7">
    <location>
        <begin position="54"/>
        <end position="74"/>
    </location>
</feature>
<organism evidence="8 9">
    <name type="scientific">Gemelliphila asaccharolytica</name>
    <dbReference type="NCBI Taxonomy" id="502393"/>
    <lineage>
        <taxon>Bacteria</taxon>
        <taxon>Bacillati</taxon>
        <taxon>Bacillota</taxon>
        <taxon>Bacilli</taxon>
        <taxon>Bacillales</taxon>
        <taxon>Gemellaceae</taxon>
        <taxon>Gemelliphila</taxon>
    </lineage>
</organism>
<dbReference type="EMBL" id="LSDB01000001">
    <property type="protein sequence ID" value="KXB59004.1"/>
    <property type="molecule type" value="Genomic_DNA"/>
</dbReference>
<feature type="transmembrane region" description="Helical" evidence="7">
    <location>
        <begin position="167"/>
        <end position="187"/>
    </location>
</feature>
<evidence type="ECO:0000313" key="8">
    <source>
        <dbReference type="EMBL" id="KXB59004.1"/>
    </source>
</evidence>
<protein>
    <submittedName>
        <fullName evidence="8">Permease</fullName>
    </submittedName>
</protein>
<keyword evidence="5 7" id="KW-1133">Transmembrane helix</keyword>
<dbReference type="PANTHER" id="PTHR42810">
    <property type="entry name" value="PURINE PERMEASE C1399.01C-RELATED"/>
    <property type="match status" value="1"/>
</dbReference>
<feature type="transmembrane region" description="Helical" evidence="7">
    <location>
        <begin position="405"/>
        <end position="426"/>
    </location>
</feature>
<evidence type="ECO:0000313" key="9">
    <source>
        <dbReference type="Proteomes" id="UP000070467"/>
    </source>
</evidence>
<gene>
    <name evidence="8" type="ORF">HMPREF1871_00071</name>
</gene>
<feature type="transmembrane region" description="Helical" evidence="7">
    <location>
        <begin position="318"/>
        <end position="336"/>
    </location>
</feature>
<name>A0ABR5TNK0_9BACL</name>
<evidence type="ECO:0000256" key="7">
    <source>
        <dbReference type="SAM" id="Phobius"/>
    </source>
</evidence>
<feature type="transmembrane region" description="Helical" evidence="7">
    <location>
        <begin position="130"/>
        <end position="155"/>
    </location>
</feature>
<dbReference type="NCBIfam" id="TIGR00801">
    <property type="entry name" value="ncs2"/>
    <property type="match status" value="1"/>
</dbReference>
<dbReference type="InterPro" id="IPR006042">
    <property type="entry name" value="Xan_ur_permease"/>
</dbReference>
<feature type="transmembrane region" description="Helical" evidence="7">
    <location>
        <begin position="80"/>
        <end position="99"/>
    </location>
</feature>
<dbReference type="Pfam" id="PF00860">
    <property type="entry name" value="Xan_ur_permease"/>
    <property type="match status" value="1"/>
</dbReference>
<sequence>MSNNELFKLEGKPSFTKSFPISIQHVLAMIIGNVAPAIIIAQCIGLSSNQITEIVQYSMICAGLATILQIYGIWKFGARLPIIMGTNFAFVPVIITINSNYGFSSVFGACLIGSIFLILFGLFIEKIIKYFPPIVTGTTVLSMGISLYPVAISYMAGISKTPEYGNLTNWSVAIVTLLIVLIIDHFGKGYFKILSILIGIIVGYALAFVLGIVDFSAISSAPLISVPKFLPFGIEFHYGAIITMIVMYLVTSIQVIGDVSSLTVGSMNREAKKEEVSGAIMSKGLSGLITALIGGLPSSSFAQNIGIICITKVISKKVVTLAGIIILILGFFPKFSSIMTTIPYPVLGGATLSVFSIITINGIKLISRDKMTSRNAGILGIALAFGLGLTSVPETLAKTPLAFQTFIGSSPIIIATIIAFILNIILPKNNEN</sequence>
<feature type="transmembrane region" description="Helical" evidence="7">
    <location>
        <begin position="106"/>
        <end position="124"/>
    </location>
</feature>
<evidence type="ECO:0000256" key="2">
    <source>
        <dbReference type="ARBA" id="ARBA00008821"/>
    </source>
</evidence>
<keyword evidence="6 7" id="KW-0472">Membrane</keyword>
<dbReference type="PROSITE" id="PS01116">
    <property type="entry name" value="XANTH_URACIL_PERMASE"/>
    <property type="match status" value="1"/>
</dbReference>
<evidence type="ECO:0000256" key="1">
    <source>
        <dbReference type="ARBA" id="ARBA00004141"/>
    </source>
</evidence>
<evidence type="ECO:0000256" key="6">
    <source>
        <dbReference type="ARBA" id="ARBA00023136"/>
    </source>
</evidence>
<reference evidence="8 9" key="1">
    <citation type="submission" date="2016-01" db="EMBL/GenBank/DDBJ databases">
        <authorList>
            <person name="Mitreva M."/>
            <person name="Pepin K.H."/>
            <person name="Mihindukulasuriya K.A."/>
            <person name="Fulton R."/>
            <person name="Fronick C."/>
            <person name="O'Laughlin M."/>
            <person name="Miner T."/>
            <person name="Herter B."/>
            <person name="Rosa B.A."/>
            <person name="Cordes M."/>
            <person name="Tomlinson C."/>
            <person name="Wollam A."/>
            <person name="Palsikar V.B."/>
            <person name="Mardis E.R."/>
            <person name="Wilson R.K."/>
        </authorList>
    </citation>
    <scope>NUCLEOTIDE SEQUENCE [LARGE SCALE GENOMIC DNA]</scope>
    <source>
        <strain evidence="8 9">KA00071</strain>
    </source>
</reference>
<proteinExistence type="inferred from homology"/>
<dbReference type="InterPro" id="IPR006043">
    <property type="entry name" value="NCS2"/>
</dbReference>
<feature type="transmembrane region" description="Helical" evidence="7">
    <location>
        <begin position="26"/>
        <end position="47"/>
    </location>
</feature>
<comment type="similarity">
    <text evidence="2">Belongs to the nucleobase:cation symporter-2 (NCS2) (TC 2.A.40) family.</text>
</comment>
<feature type="transmembrane region" description="Helical" evidence="7">
    <location>
        <begin position="342"/>
        <end position="363"/>
    </location>
</feature>
<dbReference type="PANTHER" id="PTHR42810:SF2">
    <property type="entry name" value="PURINE PERMEASE C1399.01C-RELATED"/>
    <property type="match status" value="1"/>
</dbReference>
<keyword evidence="4 7" id="KW-0812">Transmembrane</keyword>